<dbReference type="Proteomes" id="UP001530400">
    <property type="component" value="Unassembled WGS sequence"/>
</dbReference>
<keyword evidence="2" id="KW-1133">Transmembrane helix</keyword>
<accession>A0ABD3N771</accession>
<keyword evidence="4" id="KW-1185">Reference proteome</keyword>
<dbReference type="AlphaFoldDB" id="A0ABD3N771"/>
<proteinExistence type="predicted"/>
<evidence type="ECO:0000256" key="1">
    <source>
        <dbReference type="SAM" id="Coils"/>
    </source>
</evidence>
<sequence>MSSETAHVEEELRKPLLETETVASSVYSGHDPTTSKATNAQLFAAAVVASCVTAGAVSSIVSFLMYPAVIVYIAGGVCLFNCPIVLYKQKKIMALTALRDIVNELRHQIERLDEAIEDTQKEIDDLKIISTRFGGVEDEIEEVAKIQGISVDRYVSFMQLFVKYCHRTATNFLQSKDCGASERKRRDIELDEGMLDIILDLALQSRLIVFSSSVKENLRQRIIQDVIRTVVGSDRDGDMKFDRVEAKFLALKIKVKLEVYGIYFDEEKFLQAIALRPSFAGAIAVIKKLLPVEYQDEKNIDDTTRARSCSSSRFDDDDSLDEDDLYDMFYMTKGEQEQRESVMAVRAVFGAAPSRRISLASHSPEPRRSSLARSRLTSSCDEDVIRGGGNMFPVIEE</sequence>
<evidence type="ECO:0000313" key="4">
    <source>
        <dbReference type="Proteomes" id="UP001530400"/>
    </source>
</evidence>
<gene>
    <name evidence="3" type="ORF">ACHAWO_011495</name>
</gene>
<protein>
    <submittedName>
        <fullName evidence="3">Uncharacterized protein</fullName>
    </submittedName>
</protein>
<reference evidence="3 4" key="1">
    <citation type="submission" date="2024-10" db="EMBL/GenBank/DDBJ databases">
        <title>Updated reference genomes for cyclostephanoid diatoms.</title>
        <authorList>
            <person name="Roberts W.R."/>
            <person name="Alverson A.J."/>
        </authorList>
    </citation>
    <scope>NUCLEOTIDE SEQUENCE [LARGE SCALE GENOMIC DNA]</scope>
    <source>
        <strain evidence="3 4">AJA010-31</strain>
    </source>
</reference>
<comment type="caution">
    <text evidence="3">The sequence shown here is derived from an EMBL/GenBank/DDBJ whole genome shotgun (WGS) entry which is preliminary data.</text>
</comment>
<keyword evidence="2" id="KW-0472">Membrane</keyword>
<keyword evidence="1" id="KW-0175">Coiled coil</keyword>
<feature type="transmembrane region" description="Helical" evidence="2">
    <location>
        <begin position="42"/>
        <end position="63"/>
    </location>
</feature>
<evidence type="ECO:0000313" key="3">
    <source>
        <dbReference type="EMBL" id="KAL3768540.1"/>
    </source>
</evidence>
<feature type="coiled-coil region" evidence="1">
    <location>
        <begin position="95"/>
        <end position="129"/>
    </location>
</feature>
<feature type="transmembrane region" description="Helical" evidence="2">
    <location>
        <begin position="69"/>
        <end position="87"/>
    </location>
</feature>
<evidence type="ECO:0000256" key="2">
    <source>
        <dbReference type="SAM" id="Phobius"/>
    </source>
</evidence>
<organism evidence="3 4">
    <name type="scientific">Cyclotella atomus</name>
    <dbReference type="NCBI Taxonomy" id="382360"/>
    <lineage>
        <taxon>Eukaryota</taxon>
        <taxon>Sar</taxon>
        <taxon>Stramenopiles</taxon>
        <taxon>Ochrophyta</taxon>
        <taxon>Bacillariophyta</taxon>
        <taxon>Coscinodiscophyceae</taxon>
        <taxon>Thalassiosirophycidae</taxon>
        <taxon>Stephanodiscales</taxon>
        <taxon>Stephanodiscaceae</taxon>
        <taxon>Cyclotella</taxon>
    </lineage>
</organism>
<keyword evidence="2" id="KW-0812">Transmembrane</keyword>
<dbReference type="EMBL" id="JALLPJ020001345">
    <property type="protein sequence ID" value="KAL3768540.1"/>
    <property type="molecule type" value="Genomic_DNA"/>
</dbReference>
<name>A0ABD3N771_9STRA</name>